<dbReference type="PANTHER" id="PTHR11403">
    <property type="entry name" value="CYTOCHROME C OXIDASE SUBUNIT III"/>
    <property type="match status" value="1"/>
</dbReference>
<dbReference type="GeneID" id="56141588"/>
<comment type="similarity">
    <text evidence="2">Belongs to the cytochrome c oxidase subunit 3 family.</text>
</comment>
<proteinExistence type="inferred from homology"/>
<dbReference type="InterPro" id="IPR024791">
    <property type="entry name" value="Cyt_c/ubiquinol_Oxase_su3"/>
</dbReference>
<evidence type="ECO:0000256" key="5">
    <source>
        <dbReference type="ARBA" id="ARBA00022989"/>
    </source>
</evidence>
<dbReference type="GO" id="GO:0019646">
    <property type="term" value="P:aerobic electron transport chain"/>
    <property type="evidence" value="ECO:0007669"/>
    <property type="project" value="InterPro"/>
</dbReference>
<feature type="compositionally biased region" description="Basic and acidic residues" evidence="7">
    <location>
        <begin position="33"/>
        <end position="47"/>
    </location>
</feature>
<evidence type="ECO:0000256" key="1">
    <source>
        <dbReference type="ARBA" id="ARBA00004651"/>
    </source>
</evidence>
<dbReference type="PANTHER" id="PTHR11403:SF2">
    <property type="entry name" value="CYTOCHROME BO(3) UBIQUINOL OXIDASE SUBUNIT 3"/>
    <property type="match status" value="1"/>
</dbReference>
<feature type="transmembrane region" description="Helical" evidence="8">
    <location>
        <begin position="160"/>
        <end position="183"/>
    </location>
</feature>
<feature type="transmembrane region" description="Helical" evidence="8">
    <location>
        <begin position="123"/>
        <end position="148"/>
    </location>
</feature>
<dbReference type="OrthoDB" id="248633at2157"/>
<feature type="transmembrane region" description="Helical" evidence="8">
    <location>
        <begin position="51"/>
        <end position="71"/>
    </location>
</feature>
<keyword evidence="5 8" id="KW-1133">Transmembrane helix</keyword>
<dbReference type="KEGG" id="nay:HYG81_00245"/>
<dbReference type="Gene3D" id="1.20.120.80">
    <property type="entry name" value="Cytochrome c oxidase, subunit III, four-helix bundle"/>
    <property type="match status" value="1"/>
</dbReference>
<keyword evidence="11" id="KW-1185">Reference proteome</keyword>
<dbReference type="GO" id="GO:0004129">
    <property type="term" value="F:cytochrome-c oxidase activity"/>
    <property type="evidence" value="ECO:0007669"/>
    <property type="project" value="InterPro"/>
</dbReference>
<evidence type="ECO:0000256" key="4">
    <source>
        <dbReference type="ARBA" id="ARBA00022692"/>
    </source>
</evidence>
<keyword evidence="3" id="KW-1003">Cell membrane</keyword>
<dbReference type="EMBL" id="CP059154">
    <property type="protein sequence ID" value="QLK26098.1"/>
    <property type="molecule type" value="Genomic_DNA"/>
</dbReference>
<dbReference type="Pfam" id="PF00510">
    <property type="entry name" value="COX3"/>
    <property type="match status" value="1"/>
</dbReference>
<feature type="transmembrane region" description="Helical" evidence="8">
    <location>
        <begin position="235"/>
        <end position="260"/>
    </location>
</feature>
<comment type="subcellular location">
    <subcellularLocation>
        <location evidence="1">Cell membrane</location>
        <topology evidence="1">Multi-pass membrane protein</topology>
    </subcellularLocation>
</comment>
<dbReference type="InterPro" id="IPR000298">
    <property type="entry name" value="Cyt_c_oxidase-like_su3"/>
</dbReference>
<feature type="compositionally biased region" description="Basic and acidic residues" evidence="7">
    <location>
        <begin position="13"/>
        <end position="25"/>
    </location>
</feature>
<protein>
    <submittedName>
        <fullName evidence="10">Heme-copper oxidase subunit III</fullName>
    </submittedName>
</protein>
<dbReference type="RefSeq" id="WP_180841277.1">
    <property type="nucleotide sequence ID" value="NZ_CP059154.1"/>
</dbReference>
<dbReference type="PROSITE" id="PS50253">
    <property type="entry name" value="COX3"/>
    <property type="match status" value="1"/>
</dbReference>
<dbReference type="Proteomes" id="UP000510869">
    <property type="component" value="Chromosome"/>
</dbReference>
<dbReference type="AlphaFoldDB" id="A0A7D6CP21"/>
<feature type="transmembrane region" description="Helical" evidence="8">
    <location>
        <begin position="195"/>
        <end position="215"/>
    </location>
</feature>
<dbReference type="SUPFAM" id="SSF81452">
    <property type="entry name" value="Cytochrome c oxidase subunit III-like"/>
    <property type="match status" value="1"/>
</dbReference>
<evidence type="ECO:0000313" key="11">
    <source>
        <dbReference type="Proteomes" id="UP000510869"/>
    </source>
</evidence>
<evidence type="ECO:0000256" key="7">
    <source>
        <dbReference type="SAM" id="MobiDB-lite"/>
    </source>
</evidence>
<sequence length="302" mass="32297">MDSGGRTETSDEALPRADGSGHHVPEGQAPEEYGDHRGHGDHDEHEHRSRWPLIAAAGAAGLYGGVAISILGNETGLLPPLAGIGLAVAGTIVLLAGIAGWVDQAFLSPARDTQGAFESRESYVSTTLLFLATDVSTFGALFVYYFFVRIGSWPPEELPPLLGSLIVINTTILIASSITFHYAHQALEDDNRRRFIGLLGATLGLGLVFLAGQVYEYYEFVAHEGFSLASGIFGSAFFGLTGLHGLHVTLGVGGIAVLCWRALRGHYGPERDTSVATVSLYWHFVDVVWLFLVVVLYVGASV</sequence>
<evidence type="ECO:0000256" key="6">
    <source>
        <dbReference type="ARBA" id="ARBA00023136"/>
    </source>
</evidence>
<feature type="region of interest" description="Disordered" evidence="7">
    <location>
        <begin position="1"/>
        <end position="47"/>
    </location>
</feature>
<feature type="domain" description="Heme-copper oxidase subunit III family profile" evidence="9">
    <location>
        <begin position="49"/>
        <end position="301"/>
    </location>
</feature>
<evidence type="ECO:0000313" key="10">
    <source>
        <dbReference type="EMBL" id="QLK26098.1"/>
    </source>
</evidence>
<reference evidence="10 11" key="1">
    <citation type="submission" date="2020-07" db="EMBL/GenBank/DDBJ databases">
        <title>Natrinema (YPL30) sp. nov. and Haloterrigena xxxxxx (YPL8) sp. nov., isolated from a salt mine.</title>
        <authorList>
            <person name="Cui H."/>
        </authorList>
    </citation>
    <scope>NUCLEOTIDE SEQUENCE [LARGE SCALE GENOMIC DNA]</scope>
    <source>
        <strain evidence="10 11">YPL13</strain>
    </source>
</reference>
<accession>A0A7D6CP21</accession>
<evidence type="ECO:0000256" key="8">
    <source>
        <dbReference type="SAM" id="Phobius"/>
    </source>
</evidence>
<dbReference type="FunFam" id="1.20.120.80:FF:000001">
    <property type="entry name" value="Cytochrome (Ubi)quinol oxidase subunit III"/>
    <property type="match status" value="1"/>
</dbReference>
<organism evidence="10 11">
    <name type="scientific">Natrinema zhouii</name>
    <dbReference type="NCBI Taxonomy" id="1710539"/>
    <lineage>
        <taxon>Archaea</taxon>
        <taxon>Methanobacteriati</taxon>
        <taxon>Methanobacteriota</taxon>
        <taxon>Stenosarchaea group</taxon>
        <taxon>Halobacteria</taxon>
        <taxon>Halobacteriales</taxon>
        <taxon>Natrialbaceae</taxon>
        <taxon>Natrinema</taxon>
    </lineage>
</organism>
<feature type="transmembrane region" description="Helical" evidence="8">
    <location>
        <begin position="280"/>
        <end position="300"/>
    </location>
</feature>
<feature type="transmembrane region" description="Helical" evidence="8">
    <location>
        <begin position="77"/>
        <end position="102"/>
    </location>
</feature>
<dbReference type="InterPro" id="IPR013833">
    <property type="entry name" value="Cyt_c_oxidase_su3_a-hlx"/>
</dbReference>
<keyword evidence="4 8" id="KW-0812">Transmembrane</keyword>
<dbReference type="GO" id="GO:0005886">
    <property type="term" value="C:plasma membrane"/>
    <property type="evidence" value="ECO:0007669"/>
    <property type="project" value="UniProtKB-SubCell"/>
</dbReference>
<name>A0A7D6CP21_9EURY</name>
<gene>
    <name evidence="10" type="ORF">HYG81_00245</name>
</gene>
<evidence type="ECO:0000259" key="9">
    <source>
        <dbReference type="PROSITE" id="PS50253"/>
    </source>
</evidence>
<dbReference type="InterPro" id="IPR035973">
    <property type="entry name" value="Cyt_c_oxidase_su3-like_sf"/>
</dbReference>
<evidence type="ECO:0000256" key="3">
    <source>
        <dbReference type="ARBA" id="ARBA00022475"/>
    </source>
</evidence>
<keyword evidence="6 8" id="KW-0472">Membrane</keyword>
<evidence type="ECO:0000256" key="2">
    <source>
        <dbReference type="ARBA" id="ARBA00010581"/>
    </source>
</evidence>
<dbReference type="CDD" id="cd00386">
    <property type="entry name" value="Heme_Cu_Oxidase_III_like"/>
    <property type="match status" value="1"/>
</dbReference>